<dbReference type="Ensembl" id="ENSEBUT00000012407.1">
    <property type="protein sequence ID" value="ENSEBUP00000011831.1"/>
    <property type="gene ID" value="ENSEBUG00000007571.1"/>
</dbReference>
<accession>A0A8C4QA36</accession>
<keyword evidence="4" id="KW-1185">Reference proteome</keyword>
<keyword evidence="2" id="KW-0819">tRNA processing</keyword>
<dbReference type="GO" id="GO:0030681">
    <property type="term" value="C:multimeric ribonuclease P complex"/>
    <property type="evidence" value="ECO:0007669"/>
    <property type="project" value="TreeGrafter"/>
</dbReference>
<dbReference type="SUPFAM" id="SSF160350">
    <property type="entry name" value="Rnp2-like"/>
    <property type="match status" value="1"/>
</dbReference>
<dbReference type="Gene3D" id="3.30.70.3250">
    <property type="entry name" value="Ribonuclease P, Pop5 subunit"/>
    <property type="match status" value="1"/>
</dbReference>
<dbReference type="InterPro" id="IPR002759">
    <property type="entry name" value="Pop5/Rpp14/Rnp2-like"/>
</dbReference>
<dbReference type="OMA" id="PCHFQVI"/>
<evidence type="ECO:0000256" key="2">
    <source>
        <dbReference type="ARBA" id="ARBA00022694"/>
    </source>
</evidence>
<dbReference type="InterPro" id="IPR038085">
    <property type="entry name" value="Rnp2-like_sf"/>
</dbReference>
<evidence type="ECO:0000313" key="4">
    <source>
        <dbReference type="Proteomes" id="UP000694388"/>
    </source>
</evidence>
<reference evidence="3" key="1">
    <citation type="submission" date="2025-08" db="UniProtKB">
        <authorList>
            <consortium name="Ensembl"/>
        </authorList>
    </citation>
    <scope>IDENTIFICATION</scope>
</reference>
<dbReference type="Pfam" id="PF01900">
    <property type="entry name" value="RNase_P_Rpp14"/>
    <property type="match status" value="1"/>
</dbReference>
<dbReference type="AlphaFoldDB" id="A0A8C4QA36"/>
<sequence length="135" mass="15101">MSTDEKTTASYEKITYRNAKKHFYLRVRLELQDTRVLNAVEMHCLVTKALKELHGDTGAALLCDLIHFDSPSRTGILRVCCSGLVRVWSALTMLSTFRGQPCAVRILQVSPFLLSLSGDSRSWTPPEPTASECQN</sequence>
<protein>
    <submittedName>
        <fullName evidence="3">Ribonuclease P/MRP 14 subunit</fullName>
    </submittedName>
</protein>
<evidence type="ECO:0000313" key="3">
    <source>
        <dbReference type="Ensembl" id="ENSEBUP00000011831.1"/>
    </source>
</evidence>
<comment type="similarity">
    <text evidence="1">Belongs to the eukaryotic/archaeal RNase P protein component 2 family.</text>
</comment>
<evidence type="ECO:0000256" key="1">
    <source>
        <dbReference type="ARBA" id="ARBA00010800"/>
    </source>
</evidence>
<proteinExistence type="inferred from homology"/>
<dbReference type="GO" id="GO:0005730">
    <property type="term" value="C:nucleolus"/>
    <property type="evidence" value="ECO:0007669"/>
    <property type="project" value="TreeGrafter"/>
</dbReference>
<reference evidence="3" key="2">
    <citation type="submission" date="2025-09" db="UniProtKB">
        <authorList>
            <consortium name="Ensembl"/>
        </authorList>
    </citation>
    <scope>IDENTIFICATION</scope>
</reference>
<dbReference type="GO" id="GO:0001682">
    <property type="term" value="P:tRNA 5'-leader removal"/>
    <property type="evidence" value="ECO:0007669"/>
    <property type="project" value="InterPro"/>
</dbReference>
<dbReference type="GeneTree" id="ENSGT00510000048121"/>
<organism evidence="3 4">
    <name type="scientific">Eptatretus burgeri</name>
    <name type="common">Inshore hagfish</name>
    <dbReference type="NCBI Taxonomy" id="7764"/>
    <lineage>
        <taxon>Eukaryota</taxon>
        <taxon>Metazoa</taxon>
        <taxon>Chordata</taxon>
        <taxon>Craniata</taxon>
        <taxon>Vertebrata</taxon>
        <taxon>Cyclostomata</taxon>
        <taxon>Myxini</taxon>
        <taxon>Myxiniformes</taxon>
        <taxon>Myxinidae</taxon>
        <taxon>Eptatretinae</taxon>
        <taxon>Eptatretus</taxon>
    </lineage>
</organism>
<dbReference type="PANTHER" id="PTHR15441:SF1">
    <property type="entry name" value="RIBONUCLEASE P PROTEIN SUBUNIT P14"/>
    <property type="match status" value="1"/>
</dbReference>
<dbReference type="PANTHER" id="PTHR15441">
    <property type="entry name" value="RIBONUCLEASE P PROTEIN SUBUNIT P14"/>
    <property type="match status" value="1"/>
</dbReference>
<name>A0A8C4QA36_EPTBU</name>
<dbReference type="GO" id="GO:0033204">
    <property type="term" value="F:ribonuclease P RNA binding"/>
    <property type="evidence" value="ECO:0007669"/>
    <property type="project" value="TreeGrafter"/>
</dbReference>
<dbReference type="Proteomes" id="UP000694388">
    <property type="component" value="Unplaced"/>
</dbReference>